<accession>A0A918GQI3</accession>
<dbReference type="Gene3D" id="2.60.20.10">
    <property type="entry name" value="Crystallins"/>
    <property type="match status" value="1"/>
</dbReference>
<dbReference type="Pfam" id="PF03995">
    <property type="entry name" value="Inhibitor_I36"/>
    <property type="match status" value="1"/>
</dbReference>
<dbReference type="EMBL" id="BMSL01000017">
    <property type="protein sequence ID" value="GGS53330.1"/>
    <property type="molecule type" value="Genomic_DNA"/>
</dbReference>
<name>A0A918GQI3_STRGD</name>
<dbReference type="AlphaFoldDB" id="A0A918GQI3"/>
<dbReference type="Proteomes" id="UP000653493">
    <property type="component" value="Unassembled WGS sequence"/>
</dbReference>
<keyword evidence="2" id="KW-1185">Reference proteome</keyword>
<evidence type="ECO:0000313" key="2">
    <source>
        <dbReference type="Proteomes" id="UP000653493"/>
    </source>
</evidence>
<organism evidence="1 2">
    <name type="scientific">Streptomyces griseoviridis</name>
    <dbReference type="NCBI Taxonomy" id="45398"/>
    <lineage>
        <taxon>Bacteria</taxon>
        <taxon>Bacillati</taxon>
        <taxon>Actinomycetota</taxon>
        <taxon>Actinomycetes</taxon>
        <taxon>Kitasatosporales</taxon>
        <taxon>Streptomycetaceae</taxon>
        <taxon>Streptomyces</taxon>
    </lineage>
</organism>
<dbReference type="InterPro" id="IPR011024">
    <property type="entry name" value="G_crystallin-like"/>
</dbReference>
<reference evidence="1" key="1">
    <citation type="journal article" date="2014" name="Int. J. Syst. Evol. Microbiol.">
        <title>Complete genome sequence of Corynebacterium casei LMG S-19264T (=DSM 44701T), isolated from a smear-ripened cheese.</title>
        <authorList>
            <consortium name="US DOE Joint Genome Institute (JGI-PGF)"/>
            <person name="Walter F."/>
            <person name="Albersmeier A."/>
            <person name="Kalinowski J."/>
            <person name="Ruckert C."/>
        </authorList>
    </citation>
    <scope>NUCLEOTIDE SEQUENCE</scope>
    <source>
        <strain evidence="1">JCM 4234</strain>
    </source>
</reference>
<sequence length="82" mass="9388">MDPICVFDGSDFTGLLENNPVWTPALPAGKNDRISSIINDSDYRLRVFEDNNYQGAWIEIGPHQSWVASAEWDNRISGYFMY</sequence>
<dbReference type="SUPFAM" id="SSF49695">
    <property type="entry name" value="gamma-Crystallin-like"/>
    <property type="match status" value="1"/>
</dbReference>
<gene>
    <name evidence="1" type="ORF">GCM10010238_48440</name>
</gene>
<protein>
    <submittedName>
        <fullName evidence="1">Uncharacterized protein</fullName>
    </submittedName>
</protein>
<reference evidence="1" key="2">
    <citation type="submission" date="2020-09" db="EMBL/GenBank/DDBJ databases">
        <authorList>
            <person name="Sun Q."/>
            <person name="Ohkuma M."/>
        </authorList>
    </citation>
    <scope>NUCLEOTIDE SEQUENCE</scope>
    <source>
        <strain evidence="1">JCM 4234</strain>
    </source>
</reference>
<proteinExistence type="predicted"/>
<comment type="caution">
    <text evidence="1">The sequence shown here is derived from an EMBL/GenBank/DDBJ whole genome shotgun (WGS) entry which is preliminary data.</text>
</comment>
<evidence type="ECO:0000313" key="1">
    <source>
        <dbReference type="EMBL" id="GGS53330.1"/>
    </source>
</evidence>